<accession>A0ACB6F4F8</accession>
<gene>
    <name evidence="1" type="ORF">AG0111_0g12451</name>
</gene>
<dbReference type="Proteomes" id="UP000293547">
    <property type="component" value="Unassembled WGS sequence"/>
</dbReference>
<dbReference type="EMBL" id="PDWZ02000018">
    <property type="protein sequence ID" value="KAB2099314.1"/>
    <property type="molecule type" value="Genomic_DNA"/>
</dbReference>
<reference evidence="1 2" key="1">
    <citation type="journal article" date="2019" name="bioRxiv">
        <title>Genomics, evolutionary history and diagnostics of the Alternaria alternata species group including apple and Asian pear pathotypes.</title>
        <authorList>
            <person name="Armitage A.D."/>
            <person name="Cockerton H.M."/>
            <person name="Sreenivasaprasad S."/>
            <person name="Woodhall J.W."/>
            <person name="Lane C.R."/>
            <person name="Harrison R.J."/>
            <person name="Clarkson J.P."/>
        </authorList>
    </citation>
    <scope>NUCLEOTIDE SEQUENCE [LARGE SCALE GENOMIC DNA]</scope>
    <source>
        <strain evidence="1 2">FERA 650</strain>
    </source>
</reference>
<evidence type="ECO:0000313" key="1">
    <source>
        <dbReference type="EMBL" id="KAB2099314.1"/>
    </source>
</evidence>
<evidence type="ECO:0000313" key="2">
    <source>
        <dbReference type="Proteomes" id="UP000293547"/>
    </source>
</evidence>
<sequence length="982" mass="108802">METTASIIAVAQLCEKVIKYIIAVSGAKDEKARLRSKIRGCSSLLLQLQDEAADSEEVEEWTKTLKLLSAPLARLHKALSLTAVALSSRDGVREKLQWPFKEKDVGMLVEAIDSEMAMLSLALDGNTTRLLIETNARSKRNEQDLKELKDILKLDMGTTISTLESLGVDLQKIQIAQNDVQGRVDKLHDHHDTKEAMEKRRKILDWLTPIDHASQQRDAISRRQAGTGGWLLHSQVYQDWLGTSNRTLFCPGIPGAGKTVSASIINADLWERYGRDNTIGLAHLFCNYRRQDEQTLDALLSGLLRQLVEPQASLPKHVEELYVSQKGFSDRTEATARILQLVASTYSRVFIVIDALDECSASHGCRIALLSRIQELQNTCGINLLVTSRFIPEIVEKFKTASMIEIQADRDDVRRYLSENMSRLPGFVRNKAELQEEIISRIVEAVRGMFLLAKLHLDSLLGKRSPKSVRIALDKLPTGTDAYDSAYDSAMERIEGQMAEQTELAKQALAFLTCTREPLSTLELQEAMGVEIGEPELDPDNYPDIEDILASCLGLVTVDDDGDIIRLVHYTTQEYLERTLDRWFPGAEAMIADICTSYLCLDRYTYPAQLDPTETSRQIMSPTIEQILSERNKDGAWYAYAARNWGHHARRAPSSLEQVLDFLTQELPLRKSFLCTNCGWQTAPYSYKSLSENNEPLTTGLHLAAEFDLENAIVALVQRGVEPGRRDVYGRTPLLVAAEMGSKAAAEQLLEHGSSMEERTDERHGSSAGCTALHLAAKNGHVAIVRLLLDRGAVINSQNLECATPISSAVESGQAEVVKVLLDARADRTFHNTGSLDSTTLMSIAVLYENIDMVQLLLAAGVDVNERDEKLHATALWDAAFLHSVDYVRVLLEAGADPNLPGGTSQDSPLMMACSQYTENSIPVVKMLLDAGAKINYVDSNGSTAYDLAKQAQNLRVAEYLLERGASPDIGLNGRPDSPHSQ</sequence>
<organism evidence="1 2">
    <name type="scientific">Alternaria gaisen</name>
    <dbReference type="NCBI Taxonomy" id="167740"/>
    <lineage>
        <taxon>Eukaryota</taxon>
        <taxon>Fungi</taxon>
        <taxon>Dikarya</taxon>
        <taxon>Ascomycota</taxon>
        <taxon>Pezizomycotina</taxon>
        <taxon>Dothideomycetes</taxon>
        <taxon>Pleosporomycetidae</taxon>
        <taxon>Pleosporales</taxon>
        <taxon>Pleosporineae</taxon>
        <taxon>Pleosporaceae</taxon>
        <taxon>Alternaria</taxon>
        <taxon>Alternaria sect. Alternaria</taxon>
    </lineage>
</organism>
<proteinExistence type="predicted"/>
<name>A0ACB6F4F8_9PLEO</name>
<keyword evidence="2" id="KW-1185">Reference proteome</keyword>
<comment type="caution">
    <text evidence="1">The sequence shown here is derived from an EMBL/GenBank/DDBJ whole genome shotgun (WGS) entry which is preliminary data.</text>
</comment>
<protein>
    <submittedName>
        <fullName evidence="1">Uncharacterized protein</fullName>
    </submittedName>
</protein>